<evidence type="ECO:0000313" key="2">
    <source>
        <dbReference type="Proteomes" id="UP000644693"/>
    </source>
</evidence>
<gene>
    <name evidence="1" type="ORF">GCM10007053_11080</name>
</gene>
<comment type="caution">
    <text evidence="1">The sequence shown here is derived from an EMBL/GenBank/DDBJ whole genome shotgun (WGS) entry which is preliminary data.</text>
</comment>
<protein>
    <recommendedName>
        <fullName evidence="3">Glycerol kinase</fullName>
    </recommendedName>
</protein>
<proteinExistence type="predicted"/>
<organism evidence="1 2">
    <name type="scientific">Parahalioglobus pacificus</name>
    <dbReference type="NCBI Taxonomy" id="930806"/>
    <lineage>
        <taxon>Bacteria</taxon>
        <taxon>Pseudomonadati</taxon>
        <taxon>Pseudomonadota</taxon>
        <taxon>Gammaproteobacteria</taxon>
        <taxon>Cellvibrionales</taxon>
        <taxon>Halieaceae</taxon>
        <taxon>Parahalioglobus</taxon>
    </lineage>
</organism>
<dbReference type="RefSeq" id="WP_189475913.1">
    <property type="nucleotide sequence ID" value="NZ_BMYM01000001.1"/>
</dbReference>
<evidence type="ECO:0000313" key="1">
    <source>
        <dbReference type="EMBL" id="GHD29886.1"/>
    </source>
</evidence>
<reference evidence="1" key="2">
    <citation type="submission" date="2020-09" db="EMBL/GenBank/DDBJ databases">
        <authorList>
            <person name="Sun Q."/>
            <person name="Kim S."/>
        </authorList>
    </citation>
    <scope>NUCLEOTIDE SEQUENCE</scope>
    <source>
        <strain evidence="1">KCTC 23430</strain>
    </source>
</reference>
<dbReference type="Proteomes" id="UP000644693">
    <property type="component" value="Unassembled WGS sequence"/>
</dbReference>
<sequence length="294" mass="33134">MTETSGPLSTSALARKLEIPAQQLFATLKDYGWIQRQGEGWLLTPKGEFEGGQYRQSKRFGRYVVWPESLLEHPLVSAIESNQRITAANMRRYYPRLDSRQINRALAELGLQCHSLLGWELTGLGERMGGQQAESEGSGAFYVTWPHEIIDHPVVHRELTRLSDQSLAGKPPEDEPDLFAEAGPAVLAGIDGHVVHSPLAVRVCDWLYLAQLVHAYRRPLPTEEAAVADFYLPHGNVYIDCWDESLTPAEMTAQLRRRELYKAFELRSIEVNARDADNLDHVLGKALLAYGLRY</sequence>
<dbReference type="EMBL" id="BMYM01000001">
    <property type="protein sequence ID" value="GHD29886.1"/>
    <property type="molecule type" value="Genomic_DNA"/>
</dbReference>
<keyword evidence="2" id="KW-1185">Reference proteome</keyword>
<name>A0A919CJ84_9GAMM</name>
<evidence type="ECO:0008006" key="3">
    <source>
        <dbReference type="Google" id="ProtNLM"/>
    </source>
</evidence>
<dbReference type="AlphaFoldDB" id="A0A919CJ84"/>
<accession>A0A919CJ84</accession>
<reference evidence="1" key="1">
    <citation type="journal article" date="2014" name="Int. J. Syst. Evol. Microbiol.">
        <title>Complete genome sequence of Corynebacterium casei LMG S-19264T (=DSM 44701T), isolated from a smear-ripened cheese.</title>
        <authorList>
            <consortium name="US DOE Joint Genome Institute (JGI-PGF)"/>
            <person name="Walter F."/>
            <person name="Albersmeier A."/>
            <person name="Kalinowski J."/>
            <person name="Ruckert C."/>
        </authorList>
    </citation>
    <scope>NUCLEOTIDE SEQUENCE</scope>
    <source>
        <strain evidence="1">KCTC 23430</strain>
    </source>
</reference>